<evidence type="ECO:0000259" key="9">
    <source>
        <dbReference type="Pfam" id="PF13847"/>
    </source>
</evidence>
<dbReference type="InterPro" id="IPR029063">
    <property type="entry name" value="SAM-dependent_MTases_sf"/>
</dbReference>
<keyword evidence="10" id="KW-0489">Methyltransferase</keyword>
<dbReference type="NCBIfam" id="NF008823">
    <property type="entry name" value="PRK11873.1"/>
    <property type="match status" value="1"/>
</dbReference>
<evidence type="ECO:0000313" key="10">
    <source>
        <dbReference type="EMBL" id="ADI02921.1"/>
    </source>
</evidence>
<dbReference type="EMBL" id="CP002048">
    <property type="protein sequence ID" value="ADI02921.1"/>
    <property type="molecule type" value="Genomic_DNA"/>
</dbReference>
<dbReference type="GO" id="GO:0030791">
    <property type="term" value="F:arsenite methyltransferase activity"/>
    <property type="evidence" value="ECO:0007669"/>
    <property type="project" value="UniProtKB-EC"/>
</dbReference>
<dbReference type="InterPro" id="IPR025714">
    <property type="entry name" value="Methyltranfer_dom"/>
</dbReference>
<sequence length="269" mass="28908">MEKDVRQEVREFYGRLAEQAKAGAPASCCSGGSCCTPIANAIVLYDLDNLEDLPREAVNFSLGCANPLLLADLKEGEVVLDLGSGGGLDVLAASKYVGPSGTVYGLDMTDEMLDLANRNKEQMGVTNVEFLKGFIEDIPLPDESCDVVMSNCVINLSHDKEKALAEAYRVLKPQGRLCIADIVSVKPVPESARELASLWVSCIAGALDVKEYENILGKVGFKDIEVQPAIVYQGKVLEDIAGNSLKNLSESEARELDGAFASAYVKARK</sequence>
<keyword evidence="11" id="KW-1185">Reference proteome</keyword>
<dbReference type="OrthoDB" id="9772751at2"/>
<dbReference type="PANTHER" id="PTHR43675">
    <property type="entry name" value="ARSENITE METHYLTRANSFERASE"/>
    <property type="match status" value="1"/>
</dbReference>
<comment type="similarity">
    <text evidence="3">Belongs to the methyltransferase superfamily. Arsenite methyltransferase family.</text>
</comment>
<dbReference type="RefSeq" id="WP_013176323.1">
    <property type="nucleotide sequence ID" value="NC_014220.1"/>
</dbReference>
<dbReference type="CDD" id="cd02440">
    <property type="entry name" value="AdoMet_MTases"/>
    <property type="match status" value="1"/>
</dbReference>
<evidence type="ECO:0000256" key="2">
    <source>
        <dbReference type="ARBA" id="ARBA00022691"/>
    </source>
</evidence>
<gene>
    <name evidence="10" type="ordered locus">Slip_2179</name>
</gene>
<dbReference type="Gene3D" id="3.40.50.150">
    <property type="entry name" value="Vaccinia Virus protein VP39"/>
    <property type="match status" value="1"/>
</dbReference>
<evidence type="ECO:0000256" key="5">
    <source>
        <dbReference type="ARBA" id="ARBA00034545"/>
    </source>
</evidence>
<dbReference type="InterPro" id="IPR026669">
    <property type="entry name" value="Arsenite_MeTrfase-like"/>
</dbReference>
<dbReference type="EC" id="2.1.1.137" evidence="4"/>
<reference evidence="11" key="1">
    <citation type="journal article" date="2010" name="Stand. Genomic Sci.">
        <title>Complete genome sequence of Syntrophothermus lipocalidus type strain (TGB-C1T).</title>
        <authorList>
            <consortium name="US DOE Joint Genome Institute (JGI-PGF)"/>
            <person name="Djao O."/>
            <person name="Zhang X."/>
            <person name="Lucas S."/>
            <person name="Lapidus A."/>
            <person name="Glavina Del Rio T."/>
            <person name="Nolan M."/>
            <person name="Tice H."/>
            <person name="Cheng J."/>
            <person name="Han C."/>
            <person name="Tapia R."/>
            <person name="Goodwin L."/>
            <person name="Pitluck S."/>
            <person name="Liolios K."/>
            <person name="Ivanova N."/>
            <person name="Mavromatis K."/>
            <person name="Mikhailova N."/>
            <person name="Ovchinnikova G."/>
            <person name="Pati A."/>
            <person name="Brambilla E."/>
            <person name="Chen A."/>
            <person name="Palaniappan K."/>
            <person name="Land M."/>
            <person name="Hauser L."/>
            <person name="Chang Y."/>
            <person name="Jeffries C."/>
            <person name="Rohde M."/>
            <person name="Sikorski J."/>
            <person name="Spring S."/>
            <person name="Goker M."/>
            <person name="Detter J."/>
            <person name="Woyke T."/>
            <person name="Bristow J."/>
            <person name="Eisen J."/>
            <person name="Markowitz V."/>
            <person name="Hugenholtz P."/>
            <person name="Kyrpides N."/>
            <person name="Klenk H."/>
        </authorList>
    </citation>
    <scope>NUCLEOTIDE SEQUENCE [LARGE SCALE GENOMIC DNA]</scope>
    <source>
        <strain evidence="11">DSM 12680 / TGB-C1</strain>
    </source>
</reference>
<evidence type="ECO:0000256" key="1">
    <source>
        <dbReference type="ARBA" id="ARBA00022679"/>
    </source>
</evidence>
<dbReference type="PANTHER" id="PTHR43675:SF8">
    <property type="entry name" value="ARSENITE METHYLTRANSFERASE"/>
    <property type="match status" value="1"/>
</dbReference>
<dbReference type="eggNOG" id="COG2226">
    <property type="taxonomic scope" value="Bacteria"/>
</dbReference>
<protein>
    <recommendedName>
        <fullName evidence="5">Arsenite methyltransferase</fullName>
        <ecNumber evidence="4">2.1.1.137</ecNumber>
    </recommendedName>
</protein>
<feature type="domain" description="Methyltransferase" evidence="9">
    <location>
        <begin position="74"/>
        <end position="217"/>
    </location>
</feature>
<accession>D7CJG6</accession>
<dbReference type="STRING" id="643648.Slip_2179"/>
<keyword evidence="1" id="KW-0808">Transferase</keyword>
<dbReference type="AlphaFoldDB" id="D7CJG6"/>
<dbReference type="KEGG" id="slp:Slip_2179"/>
<dbReference type="SUPFAM" id="SSF53335">
    <property type="entry name" value="S-adenosyl-L-methionine-dependent methyltransferases"/>
    <property type="match status" value="1"/>
</dbReference>
<comment type="catalytic activity">
    <reaction evidence="8">
        <text>arsenic triglutathione + 3 [thioredoxin]-dithiol + 3 S-adenosyl-L-methionine = trimethylarsine + 3 [thioredoxin]-disulfide + 3 glutathione + 3 S-adenosyl-L-homocysteine + 3 H(+)</text>
        <dbReference type="Rhea" id="RHEA:69432"/>
        <dbReference type="Rhea" id="RHEA-COMP:10698"/>
        <dbReference type="Rhea" id="RHEA-COMP:10700"/>
        <dbReference type="ChEBI" id="CHEBI:15378"/>
        <dbReference type="ChEBI" id="CHEBI:27130"/>
        <dbReference type="ChEBI" id="CHEBI:29950"/>
        <dbReference type="ChEBI" id="CHEBI:50058"/>
        <dbReference type="ChEBI" id="CHEBI:57856"/>
        <dbReference type="ChEBI" id="CHEBI:57925"/>
        <dbReference type="ChEBI" id="CHEBI:59789"/>
        <dbReference type="ChEBI" id="CHEBI:183640"/>
        <dbReference type="EC" id="2.1.1.137"/>
    </reaction>
</comment>
<proteinExistence type="inferred from homology"/>
<dbReference type="Proteomes" id="UP000000378">
    <property type="component" value="Chromosome"/>
</dbReference>
<evidence type="ECO:0000256" key="6">
    <source>
        <dbReference type="ARBA" id="ARBA00047941"/>
    </source>
</evidence>
<keyword evidence="2" id="KW-0949">S-adenosyl-L-methionine</keyword>
<reference evidence="10 11" key="2">
    <citation type="journal article" date="2010" name="Stand. Genomic Sci.">
        <title>Complete genome sequence of Syntrophothermus lipocalidus type strain (TGB-C1).</title>
        <authorList>
            <person name="Djao O.D."/>
            <person name="Zhang X."/>
            <person name="Lucas S."/>
            <person name="Lapidus A."/>
            <person name="Del Rio T.G."/>
            <person name="Nolan M."/>
            <person name="Tice H."/>
            <person name="Cheng J.F."/>
            <person name="Han C."/>
            <person name="Tapia R."/>
            <person name="Goodwin L."/>
            <person name="Pitluck S."/>
            <person name="Liolios K."/>
            <person name="Ivanova N."/>
            <person name="Mavromatis K."/>
            <person name="Mikhailova N."/>
            <person name="Ovchinnikova G."/>
            <person name="Pati A."/>
            <person name="Brambilla E."/>
            <person name="Chen A."/>
            <person name="Palaniappan K."/>
            <person name="Land M."/>
            <person name="Hauser L."/>
            <person name="Chang Y.J."/>
            <person name="Jeffries C.D."/>
            <person name="Rohde M."/>
            <person name="Sikorski J."/>
            <person name="Spring S."/>
            <person name="Goker M."/>
            <person name="Detter J.C."/>
            <person name="Woyke T."/>
            <person name="Bristow J."/>
            <person name="Eisen J.A."/>
            <person name="Markowitz V."/>
            <person name="Hugenholtz P."/>
            <person name="Kyrpides N.C."/>
            <person name="Klenk H.P."/>
        </authorList>
    </citation>
    <scope>NUCLEOTIDE SEQUENCE [LARGE SCALE GENOMIC DNA]</scope>
    <source>
        <strain evidence="11">DSM 12680 / TGB-C1</strain>
    </source>
</reference>
<evidence type="ECO:0000256" key="7">
    <source>
        <dbReference type="ARBA" id="ARBA00047943"/>
    </source>
</evidence>
<comment type="catalytic activity">
    <reaction evidence="6">
        <text>arsenic triglutathione + [thioredoxin]-dithiol + S-adenosyl-L-methionine + 2 H2O = methylarsonous acid + [thioredoxin]-disulfide + 3 glutathione + S-adenosyl-L-homocysteine + H(+)</text>
        <dbReference type="Rhea" id="RHEA:69460"/>
        <dbReference type="Rhea" id="RHEA-COMP:10698"/>
        <dbReference type="Rhea" id="RHEA-COMP:10700"/>
        <dbReference type="ChEBI" id="CHEBI:15377"/>
        <dbReference type="ChEBI" id="CHEBI:15378"/>
        <dbReference type="ChEBI" id="CHEBI:17826"/>
        <dbReference type="ChEBI" id="CHEBI:29950"/>
        <dbReference type="ChEBI" id="CHEBI:50058"/>
        <dbReference type="ChEBI" id="CHEBI:57856"/>
        <dbReference type="ChEBI" id="CHEBI:57925"/>
        <dbReference type="ChEBI" id="CHEBI:59789"/>
        <dbReference type="ChEBI" id="CHEBI:183640"/>
        <dbReference type="EC" id="2.1.1.137"/>
    </reaction>
</comment>
<comment type="catalytic activity">
    <reaction evidence="7">
        <text>arsenic triglutathione + 2 [thioredoxin]-dithiol + 2 S-adenosyl-L-methionine + H2O = dimethylarsinous acid + 2 [thioredoxin]-disulfide + 3 glutathione + 2 S-adenosyl-L-homocysteine + 2 H(+)</text>
        <dbReference type="Rhea" id="RHEA:69464"/>
        <dbReference type="Rhea" id="RHEA-COMP:10698"/>
        <dbReference type="Rhea" id="RHEA-COMP:10700"/>
        <dbReference type="ChEBI" id="CHEBI:15377"/>
        <dbReference type="ChEBI" id="CHEBI:15378"/>
        <dbReference type="ChEBI" id="CHEBI:23808"/>
        <dbReference type="ChEBI" id="CHEBI:29950"/>
        <dbReference type="ChEBI" id="CHEBI:50058"/>
        <dbReference type="ChEBI" id="CHEBI:57856"/>
        <dbReference type="ChEBI" id="CHEBI:57925"/>
        <dbReference type="ChEBI" id="CHEBI:59789"/>
        <dbReference type="ChEBI" id="CHEBI:183640"/>
        <dbReference type="EC" id="2.1.1.137"/>
    </reaction>
</comment>
<evidence type="ECO:0000256" key="8">
    <source>
        <dbReference type="ARBA" id="ARBA00048428"/>
    </source>
</evidence>
<dbReference type="HOGENOM" id="CLU_052868_1_2_9"/>
<dbReference type="PROSITE" id="PS51257">
    <property type="entry name" value="PROKAR_LIPOPROTEIN"/>
    <property type="match status" value="1"/>
</dbReference>
<organism evidence="10 11">
    <name type="scientific">Syntrophothermus lipocalidus (strain DSM 12680 / TGB-C1)</name>
    <dbReference type="NCBI Taxonomy" id="643648"/>
    <lineage>
        <taxon>Bacteria</taxon>
        <taxon>Bacillati</taxon>
        <taxon>Bacillota</taxon>
        <taxon>Clostridia</taxon>
        <taxon>Eubacteriales</taxon>
        <taxon>Syntrophomonadaceae</taxon>
        <taxon>Syntrophothermus</taxon>
    </lineage>
</organism>
<evidence type="ECO:0000313" key="11">
    <source>
        <dbReference type="Proteomes" id="UP000000378"/>
    </source>
</evidence>
<evidence type="ECO:0000256" key="4">
    <source>
        <dbReference type="ARBA" id="ARBA00034521"/>
    </source>
</evidence>
<dbReference type="GO" id="GO:0032259">
    <property type="term" value="P:methylation"/>
    <property type="evidence" value="ECO:0007669"/>
    <property type="project" value="UniProtKB-KW"/>
</dbReference>
<dbReference type="Pfam" id="PF13847">
    <property type="entry name" value="Methyltransf_31"/>
    <property type="match status" value="1"/>
</dbReference>
<evidence type="ECO:0000256" key="3">
    <source>
        <dbReference type="ARBA" id="ARBA00034487"/>
    </source>
</evidence>
<name>D7CJG6_SYNLT</name>